<sequence length="767" mass="86799">MLKLSVGGVELEMLIDSGATNNIVDECTWEDLKAKKIKCKSQAAPVDRKLYAYASSNPLPVKGRFTCEVLVEEVDGPTPRVNQVVIISKADGDIRLCIDMRQANKAIIRGRYLIPTVYELLHNMNGSKVFSKLDLKWGYHQLELNPESRQITTFVTHKGLYRDRPIRRKSQSLARNKGACHCQRTDKVESHPHGAEEYIRFAAISATPRELTTREVEEASAANEELKVLREAIKTGRFEKCKEYAPAAGQLCVIGQLVPQANGEVERQNASLMKKIRIAQAEGLDWVKELRRYVTKYRGIDHATTDVQVGDQVLVRQEKRDKFSTPFNPVPFQVVSKTGNSVVVKNPSGTQYSRNTSHVKKFVSPDDPIEPPASTDVITVPETTAVPNQAINCFSNPVGVSDSSIITDDQMTASSEYRDYNQAFYGRLKAVGGDGWCSRLPNSNSEWLQVDIGEVIQACGLATGGDKWEGRNRFVTAFKLSHSFDGISWKTYRNKTGGEVKEHCTDEAHIGRNSVRPNYLTRDFIFARELRLQIDQEPSPIEELKDIEDEMLKMIQSVKFKQVNSPFLNKLKEDSNRIKNERKLLVQKDKTTNFYKLELAEYNDLLERNVTKSYKKALPSTTQAIHKTNKDIATKLQIDDRVNTTANKDAFITLKDHKSNFSNKPTCRLINPTKPEIGKVSKQILGRINTNIARKSNFDLWKNTSAVINWFRSIDNKYNSNFICFDIDEFYPSISLDLLNKALNFASDFDNITADERNIIIHAKSSI</sequence>
<dbReference type="PROSITE" id="PS50022">
    <property type="entry name" value="FA58C_3"/>
    <property type="match status" value="1"/>
</dbReference>
<dbReference type="InterPro" id="IPR043128">
    <property type="entry name" value="Rev_trsase/Diguanyl_cyclase"/>
</dbReference>
<dbReference type="Proteomes" id="UP000225706">
    <property type="component" value="Unassembled WGS sequence"/>
</dbReference>
<dbReference type="InterPro" id="IPR043502">
    <property type="entry name" value="DNA/RNA_pol_sf"/>
</dbReference>
<dbReference type="InterPro" id="IPR008979">
    <property type="entry name" value="Galactose-bd-like_sf"/>
</dbReference>
<organism evidence="2 3">
    <name type="scientific">Stylophora pistillata</name>
    <name type="common">Smooth cauliflower coral</name>
    <dbReference type="NCBI Taxonomy" id="50429"/>
    <lineage>
        <taxon>Eukaryota</taxon>
        <taxon>Metazoa</taxon>
        <taxon>Cnidaria</taxon>
        <taxon>Anthozoa</taxon>
        <taxon>Hexacorallia</taxon>
        <taxon>Scleractinia</taxon>
        <taxon>Astrocoeniina</taxon>
        <taxon>Pocilloporidae</taxon>
        <taxon>Stylophora</taxon>
    </lineage>
</organism>
<feature type="domain" description="F5/8 type C" evidence="1">
    <location>
        <begin position="393"/>
        <end position="554"/>
    </location>
</feature>
<dbReference type="GO" id="GO:0006508">
    <property type="term" value="P:proteolysis"/>
    <property type="evidence" value="ECO:0007669"/>
    <property type="project" value="InterPro"/>
</dbReference>
<evidence type="ECO:0000313" key="3">
    <source>
        <dbReference type="Proteomes" id="UP000225706"/>
    </source>
</evidence>
<name>A0A2B4S510_STYPI</name>
<dbReference type="OrthoDB" id="10060843at2759"/>
<dbReference type="PROSITE" id="PS00141">
    <property type="entry name" value="ASP_PROTEASE"/>
    <property type="match status" value="1"/>
</dbReference>
<dbReference type="CDD" id="cd01647">
    <property type="entry name" value="RT_LTR"/>
    <property type="match status" value="1"/>
</dbReference>
<dbReference type="AlphaFoldDB" id="A0A2B4S510"/>
<evidence type="ECO:0000313" key="2">
    <source>
        <dbReference type="EMBL" id="PFX23612.1"/>
    </source>
</evidence>
<dbReference type="Pfam" id="PF00754">
    <property type="entry name" value="F5_F8_type_C"/>
    <property type="match status" value="1"/>
</dbReference>
<dbReference type="PANTHER" id="PTHR37984">
    <property type="entry name" value="PROTEIN CBG26694"/>
    <property type="match status" value="1"/>
</dbReference>
<reference evidence="3" key="1">
    <citation type="journal article" date="2017" name="bioRxiv">
        <title>Comparative analysis of the genomes of Stylophora pistillata and Acropora digitifera provides evidence for extensive differences between species of corals.</title>
        <authorList>
            <person name="Voolstra C.R."/>
            <person name="Li Y."/>
            <person name="Liew Y.J."/>
            <person name="Baumgarten S."/>
            <person name="Zoccola D."/>
            <person name="Flot J.-F."/>
            <person name="Tambutte S."/>
            <person name="Allemand D."/>
            <person name="Aranda M."/>
        </authorList>
    </citation>
    <scope>NUCLEOTIDE SEQUENCE [LARGE SCALE GENOMIC DNA]</scope>
</reference>
<proteinExistence type="predicted"/>
<dbReference type="SUPFAM" id="SSF49785">
    <property type="entry name" value="Galactose-binding domain-like"/>
    <property type="match status" value="1"/>
</dbReference>
<dbReference type="Gene3D" id="3.10.10.10">
    <property type="entry name" value="HIV Type 1 Reverse Transcriptase, subunit A, domain 1"/>
    <property type="match status" value="1"/>
</dbReference>
<dbReference type="InterPro" id="IPR050951">
    <property type="entry name" value="Retrovirus_Pol_polyprotein"/>
</dbReference>
<keyword evidence="3" id="KW-1185">Reference proteome</keyword>
<dbReference type="InterPro" id="IPR000421">
    <property type="entry name" value="FA58C"/>
</dbReference>
<evidence type="ECO:0000259" key="1">
    <source>
        <dbReference type="PROSITE" id="PS50022"/>
    </source>
</evidence>
<dbReference type="Gene3D" id="2.60.120.260">
    <property type="entry name" value="Galactose-binding domain-like"/>
    <property type="match status" value="1"/>
</dbReference>
<dbReference type="EMBL" id="LSMT01000202">
    <property type="protein sequence ID" value="PFX23612.1"/>
    <property type="molecule type" value="Genomic_DNA"/>
</dbReference>
<dbReference type="SUPFAM" id="SSF56672">
    <property type="entry name" value="DNA/RNA polymerases"/>
    <property type="match status" value="1"/>
</dbReference>
<dbReference type="GO" id="GO:0004190">
    <property type="term" value="F:aspartic-type endopeptidase activity"/>
    <property type="evidence" value="ECO:0007669"/>
    <property type="project" value="InterPro"/>
</dbReference>
<accession>A0A2B4S510</accession>
<gene>
    <name evidence="2" type="primary">TY3B-G</name>
    <name evidence="2" type="ORF">AWC38_SpisGene11823</name>
</gene>
<dbReference type="Gene3D" id="3.30.70.270">
    <property type="match status" value="1"/>
</dbReference>
<dbReference type="PANTHER" id="PTHR37984:SF11">
    <property type="entry name" value="INTEGRASE CATALYTIC DOMAIN-CONTAINING PROTEIN"/>
    <property type="match status" value="1"/>
</dbReference>
<comment type="caution">
    <text evidence="2">The sequence shown here is derived from an EMBL/GenBank/DDBJ whole genome shotgun (WGS) entry which is preliminary data.</text>
</comment>
<dbReference type="InterPro" id="IPR001969">
    <property type="entry name" value="Aspartic_peptidase_AS"/>
</dbReference>
<protein>
    <submittedName>
        <fullName evidence="2">Transposon Ty3-G Gag-Pol polyprotein</fullName>
    </submittedName>
</protein>